<evidence type="ECO:0000256" key="1">
    <source>
        <dbReference type="SAM" id="Phobius"/>
    </source>
</evidence>
<keyword evidence="1" id="KW-1133">Transmembrane helix</keyword>
<dbReference type="OrthoDB" id="6134459at2759"/>
<evidence type="ECO:0008006" key="4">
    <source>
        <dbReference type="Google" id="ProtNLM"/>
    </source>
</evidence>
<dbReference type="AlphaFoldDB" id="A0A0T6BG11"/>
<feature type="transmembrane region" description="Helical" evidence="1">
    <location>
        <begin position="172"/>
        <end position="190"/>
    </location>
</feature>
<feature type="transmembrane region" description="Helical" evidence="1">
    <location>
        <begin position="92"/>
        <end position="110"/>
    </location>
</feature>
<feature type="transmembrane region" description="Helical" evidence="1">
    <location>
        <begin position="139"/>
        <end position="160"/>
    </location>
</feature>
<keyword evidence="3" id="KW-1185">Reference proteome</keyword>
<accession>A0A0T6BG11</accession>
<name>A0A0T6BG11_9SCAR</name>
<dbReference type="PANTHER" id="PTHR47154:SF2">
    <property type="entry name" value="G-PROTEIN COUPLED RECEPTOR MTH-RELATED"/>
    <property type="match status" value="1"/>
</dbReference>
<gene>
    <name evidence="2" type="ORF">AMK59_2380</name>
</gene>
<feature type="transmembrane region" description="Helical" evidence="1">
    <location>
        <begin position="224"/>
        <end position="249"/>
    </location>
</feature>
<dbReference type="GO" id="GO:0005886">
    <property type="term" value="C:plasma membrane"/>
    <property type="evidence" value="ECO:0007669"/>
    <property type="project" value="TreeGrafter"/>
</dbReference>
<organism evidence="2 3">
    <name type="scientific">Oryctes borbonicus</name>
    <dbReference type="NCBI Taxonomy" id="1629725"/>
    <lineage>
        <taxon>Eukaryota</taxon>
        <taxon>Metazoa</taxon>
        <taxon>Ecdysozoa</taxon>
        <taxon>Arthropoda</taxon>
        <taxon>Hexapoda</taxon>
        <taxon>Insecta</taxon>
        <taxon>Pterygota</taxon>
        <taxon>Neoptera</taxon>
        <taxon>Endopterygota</taxon>
        <taxon>Coleoptera</taxon>
        <taxon>Polyphaga</taxon>
        <taxon>Scarabaeiformia</taxon>
        <taxon>Scarabaeidae</taxon>
        <taxon>Dynastinae</taxon>
        <taxon>Oryctes</taxon>
    </lineage>
</organism>
<keyword evidence="1" id="KW-0472">Membrane</keyword>
<dbReference type="GO" id="GO:0008528">
    <property type="term" value="F:G protein-coupled peptide receptor activity"/>
    <property type="evidence" value="ECO:0007669"/>
    <property type="project" value="TreeGrafter"/>
</dbReference>
<dbReference type="EMBL" id="LJIG01000665">
    <property type="protein sequence ID" value="KRT86275.1"/>
    <property type="molecule type" value="Genomic_DNA"/>
</dbReference>
<sequence length="260" mass="29868">MAHWIDYRDTNFTIKMNGNLFNKGNEYREDEYCVDTMYNTDKNKSIDMVLLCEFGNALHIKRVVLQAGVLTTCICFAITIMIYLFFKPPQTLLIVGFCIVDLTFWSMYALRIFNVNFGSTCTIFGYGYFFLSISRLTWLNVLSCEIWLTIGKFSVGIGLSKKSLHHKRKICYVIYAVLVPTIATSAFILAHQKMHSLPESLQPYIDVYSCAIDLKGGDNNFGYIYLYVPVAILTLLNLVIFVKTLIHFLKVKNAMRRISD</sequence>
<protein>
    <recommendedName>
        <fullName evidence="4">G-protein coupled receptors family 2 profile 2 domain-containing protein</fullName>
    </recommendedName>
</protein>
<comment type="caution">
    <text evidence="2">The sequence shown here is derived from an EMBL/GenBank/DDBJ whole genome shotgun (WGS) entry which is preliminary data.</text>
</comment>
<evidence type="ECO:0000313" key="2">
    <source>
        <dbReference type="EMBL" id="KRT86275.1"/>
    </source>
</evidence>
<evidence type="ECO:0000313" key="3">
    <source>
        <dbReference type="Proteomes" id="UP000051574"/>
    </source>
</evidence>
<proteinExistence type="predicted"/>
<keyword evidence="1" id="KW-0812">Transmembrane</keyword>
<feature type="transmembrane region" description="Helical" evidence="1">
    <location>
        <begin position="63"/>
        <end position="86"/>
    </location>
</feature>
<feature type="non-terminal residue" evidence="2">
    <location>
        <position position="260"/>
    </location>
</feature>
<dbReference type="InterPro" id="IPR051384">
    <property type="entry name" value="Mth_GPCR"/>
</dbReference>
<dbReference type="PANTHER" id="PTHR47154">
    <property type="entry name" value="G-PROTEIN COUPLED RECEPTOR MTH-RELATED"/>
    <property type="match status" value="1"/>
</dbReference>
<dbReference type="Proteomes" id="UP000051574">
    <property type="component" value="Unassembled WGS sequence"/>
</dbReference>
<reference evidence="2 3" key="1">
    <citation type="submission" date="2015-09" db="EMBL/GenBank/DDBJ databases">
        <title>Draft genome of the scarab beetle Oryctes borbonicus.</title>
        <authorList>
            <person name="Meyer J.M."/>
            <person name="Markov G.V."/>
            <person name="Baskaran P."/>
            <person name="Herrmann M."/>
            <person name="Sommer R.J."/>
            <person name="Roedelsperger C."/>
        </authorList>
    </citation>
    <scope>NUCLEOTIDE SEQUENCE [LARGE SCALE GENOMIC DNA]</scope>
    <source>
        <strain evidence="2">OB123</strain>
        <tissue evidence="2">Whole animal</tissue>
    </source>
</reference>
<dbReference type="Gene3D" id="1.20.1070.10">
    <property type="entry name" value="Rhodopsin 7-helix transmembrane proteins"/>
    <property type="match status" value="1"/>
</dbReference>